<evidence type="ECO:0000259" key="5">
    <source>
        <dbReference type="SMART" id="SM00642"/>
    </source>
</evidence>
<comment type="similarity">
    <text evidence="1 2">Belongs to the glycosyl hydrolase 13 family.</text>
</comment>
<accession>A0A3D1JFI2</accession>
<dbReference type="SUPFAM" id="SSF51445">
    <property type="entry name" value="(Trans)glycosidases"/>
    <property type="match status" value="1"/>
</dbReference>
<keyword evidence="4" id="KW-1133">Transmembrane helix</keyword>
<proteinExistence type="inferred from homology"/>
<dbReference type="InterPro" id="IPR006046">
    <property type="entry name" value="Alpha_amylase"/>
</dbReference>
<keyword evidence="4" id="KW-0812">Transmembrane</keyword>
<dbReference type="InterPro" id="IPR006047">
    <property type="entry name" value="GH13_cat_dom"/>
</dbReference>
<dbReference type="Gene3D" id="3.90.400.10">
    <property type="entry name" value="Oligo-1,6-glucosidase, Domain 2"/>
    <property type="match status" value="1"/>
</dbReference>
<dbReference type="OrthoDB" id="9805159at2"/>
<dbReference type="EMBL" id="DPBP01000024">
    <property type="protein sequence ID" value="HCE17340.1"/>
    <property type="molecule type" value="Genomic_DNA"/>
</dbReference>
<dbReference type="STRING" id="229919.GCA_001050195_03150"/>
<sequence>MSRFQKWVVGWWVCSWFISLMLTGCQKRPWQDVPSDVWWKDAVFYEVFVRSFYDSNGDGIGDFKGLIEKLDYLNDGDPQTTTDLGVTALWLMPIHPSPSYHGYDVTDYRTVNPDYGTLDDFRALLQAAHARGMKVIIDFVINHTSVEHPWFKASAAGDERYRNWYLWADENPGYPGPWGDPAWHEFNGRYYYGVFWSGMPDLNYNNPEVTAEIKSIAAFWLKDVGVDGFRLDGAKHLIEDGQTQENTAQTHAWLKSFHAFVKGLAPEAVVVGEVWSPSEQTAPYVQNGELDLAFNFPLADEMISAVSFYDGRRMSTALMQQARIYGDAPYAPFLSNHDQPRVMTRLLGDEDRARGAASLLLTAPGVPFLYYGEEIGMSGGKPDPSIRTPMQWSADEQAGFTTGVPWEPVNPDYPQKNVAVQSRDNASLLAHYRQLIAIRNQHYALRSGAYVPVKASNSRLFASLRTAEKETILVLVNLGKEPVSAAALSWEESPLRGEYRPALLLGKGTPARLRVGAKGEVSEFRPVEEIAPFSTIIIQYRPSE</sequence>
<comment type="catalytic activity">
    <reaction evidence="3">
        <text>Endohydrolysis of (1-&gt;4)-alpha-D-glucosidic linkages in polysaccharides containing three or more (1-&gt;4)-alpha-linked D-glucose units.</text>
        <dbReference type="EC" id="3.2.1.1"/>
    </reaction>
</comment>
<dbReference type="PANTHER" id="PTHR10357">
    <property type="entry name" value="ALPHA-AMYLASE FAMILY MEMBER"/>
    <property type="match status" value="1"/>
</dbReference>
<evidence type="ECO:0000313" key="8">
    <source>
        <dbReference type="Proteomes" id="UP000253922"/>
    </source>
</evidence>
<dbReference type="GO" id="GO:0004556">
    <property type="term" value="F:alpha-amylase activity"/>
    <property type="evidence" value="ECO:0007669"/>
    <property type="project" value="UniProtKB-UniRule"/>
</dbReference>
<dbReference type="RefSeq" id="WP_062195816.1">
    <property type="nucleotide sequence ID" value="NZ_DF967966.1"/>
</dbReference>
<dbReference type="Pfam" id="PF00128">
    <property type="entry name" value="Alpha-amylase"/>
    <property type="match status" value="1"/>
</dbReference>
<dbReference type="PANTHER" id="PTHR10357:SF179">
    <property type="entry name" value="NEUTRAL AND BASIC AMINO ACID TRANSPORT PROTEIN RBAT"/>
    <property type="match status" value="1"/>
</dbReference>
<reference evidence="7 9" key="3">
    <citation type="journal article" date="2018" name="Nat. Biotechnol.">
        <title>A standardized bacterial taxonomy based on genome phylogeny substantially revises the tree of life.</title>
        <authorList>
            <person name="Parks D.H."/>
            <person name="Chuvochina M."/>
            <person name="Waite D.W."/>
            <person name="Rinke C."/>
            <person name="Skarshewski A."/>
            <person name="Chaumeil P.A."/>
            <person name="Hugenholtz P."/>
        </authorList>
    </citation>
    <scope>NUCLEOTIDE SEQUENCE [LARGE SCALE GENOMIC DNA]</scope>
    <source>
        <strain evidence="7">UBA8781</strain>
    </source>
</reference>
<dbReference type="GO" id="GO:0043169">
    <property type="term" value="F:cation binding"/>
    <property type="evidence" value="ECO:0007669"/>
    <property type="project" value="InterPro"/>
</dbReference>
<dbReference type="Gene3D" id="3.20.20.80">
    <property type="entry name" value="Glycosidases"/>
    <property type="match status" value="1"/>
</dbReference>
<feature type="transmembrane region" description="Helical" evidence="4">
    <location>
        <begin position="7"/>
        <end position="24"/>
    </location>
</feature>
<keyword evidence="4" id="KW-0472">Membrane</keyword>
<evidence type="ECO:0000313" key="6">
    <source>
        <dbReference type="EMBL" id="GAP08309.1"/>
    </source>
</evidence>
<reference evidence="6" key="1">
    <citation type="journal article" date="2015" name="Genome Announc.">
        <title>Draft Genome Sequences of Anaerolinea thermolimosa IMO-1, Bellilinea caldifistulae GOMI-1, Leptolinea tardivitalis YMTK-2, Levilinea saccharolytica KIBI-1, Longilinea arvoryzae KOME-1, Previously Described as Members of the Class Anaerolineae (Chloroflexi).</title>
        <authorList>
            <person name="Matsuura N."/>
            <person name="Tourlousse M.D."/>
            <person name="Ohashi A."/>
            <person name="Hugenholtz P."/>
            <person name="Sekiguchi Y."/>
        </authorList>
    </citation>
    <scope>NUCLEOTIDE SEQUENCE</scope>
    <source>
        <strain evidence="6">IMO-1</strain>
    </source>
</reference>
<dbReference type="AlphaFoldDB" id="A0A3D1JFI2"/>
<dbReference type="PROSITE" id="PS51257">
    <property type="entry name" value="PROKAR_LIPOPROTEIN"/>
    <property type="match status" value="1"/>
</dbReference>
<dbReference type="EC" id="3.2.1.1" evidence="3"/>
<dbReference type="InterPro" id="IPR045857">
    <property type="entry name" value="O16G_dom_2"/>
</dbReference>
<organism evidence="7 9">
    <name type="scientific">Anaerolinea thermolimosa</name>
    <dbReference type="NCBI Taxonomy" id="229919"/>
    <lineage>
        <taxon>Bacteria</taxon>
        <taxon>Bacillati</taxon>
        <taxon>Chloroflexota</taxon>
        <taxon>Anaerolineae</taxon>
        <taxon>Anaerolineales</taxon>
        <taxon>Anaerolineaceae</taxon>
        <taxon>Anaerolinea</taxon>
    </lineage>
</organism>
<evidence type="ECO:0000256" key="3">
    <source>
        <dbReference type="RuleBase" id="RU361134"/>
    </source>
</evidence>
<protein>
    <recommendedName>
        <fullName evidence="3">Alpha-amylase</fullName>
        <ecNumber evidence="3">3.2.1.1</ecNumber>
    </recommendedName>
</protein>
<keyword evidence="3 6" id="KW-0326">Glycosidase</keyword>
<evidence type="ECO:0000313" key="9">
    <source>
        <dbReference type="Proteomes" id="UP000264141"/>
    </source>
</evidence>
<evidence type="ECO:0000256" key="1">
    <source>
        <dbReference type="ARBA" id="ARBA00008061"/>
    </source>
</evidence>
<keyword evidence="3" id="KW-0378">Hydrolase</keyword>
<evidence type="ECO:0000256" key="2">
    <source>
        <dbReference type="RuleBase" id="RU003615"/>
    </source>
</evidence>
<name>A0A3D1JFI2_9CHLR</name>
<evidence type="ECO:0000313" key="7">
    <source>
        <dbReference type="EMBL" id="HCE17340.1"/>
    </source>
</evidence>
<keyword evidence="3" id="KW-0119">Carbohydrate metabolism</keyword>
<dbReference type="PRINTS" id="PR00110">
    <property type="entry name" value="ALPHAAMYLASE"/>
</dbReference>
<dbReference type="InterPro" id="IPR017853">
    <property type="entry name" value="GH"/>
</dbReference>
<dbReference type="Proteomes" id="UP000253922">
    <property type="component" value="Unassembled WGS sequence"/>
</dbReference>
<dbReference type="GO" id="GO:0009313">
    <property type="term" value="P:oligosaccharide catabolic process"/>
    <property type="evidence" value="ECO:0007669"/>
    <property type="project" value="TreeGrafter"/>
</dbReference>
<dbReference type="SMART" id="SM00642">
    <property type="entry name" value="Aamy"/>
    <property type="match status" value="1"/>
</dbReference>
<evidence type="ECO:0000256" key="4">
    <source>
        <dbReference type="SAM" id="Phobius"/>
    </source>
</evidence>
<gene>
    <name evidence="6" type="ORF">ATHL_03211</name>
    <name evidence="7" type="ORF">DEQ80_05735</name>
</gene>
<dbReference type="CDD" id="cd11316">
    <property type="entry name" value="AmyAc_bac2_AmyA"/>
    <property type="match status" value="1"/>
</dbReference>
<reference evidence="8" key="2">
    <citation type="submission" date="2015-07" db="EMBL/GenBank/DDBJ databases">
        <title>Draft Genome Sequences of Anaerolinea thermolimosa IMO-1, Bellilinea caldifistulae GOMI-1, Leptolinea tardivitalis YMTK-2, Levilinea saccharolytica KIBI-1,Longilinea arvoryzae KOME-1, Previously Described as Members of the Anaerolineaceae (Chloroflexi).</title>
        <authorList>
            <person name="Sekiguchi Y."/>
            <person name="Ohashi A."/>
            <person name="Matsuura N."/>
            <person name="Tourlousse M.D."/>
        </authorList>
    </citation>
    <scope>NUCLEOTIDE SEQUENCE [LARGE SCALE GENOMIC DNA]</scope>
    <source>
        <strain evidence="8">IMO-1</strain>
    </source>
</reference>
<feature type="domain" description="Glycosyl hydrolase family 13 catalytic" evidence="5">
    <location>
        <begin position="46"/>
        <end position="439"/>
    </location>
</feature>
<keyword evidence="8" id="KW-1185">Reference proteome</keyword>
<dbReference type="Proteomes" id="UP000264141">
    <property type="component" value="Unassembled WGS sequence"/>
</dbReference>
<dbReference type="EMBL" id="DF967966">
    <property type="protein sequence ID" value="GAP08309.1"/>
    <property type="molecule type" value="Genomic_DNA"/>
</dbReference>